<dbReference type="InterPro" id="IPR049382">
    <property type="entry name" value="FGGY_C_2"/>
</dbReference>
<dbReference type="Proteomes" id="UP000078070">
    <property type="component" value="Chromosome"/>
</dbReference>
<evidence type="ECO:0000259" key="4">
    <source>
        <dbReference type="Pfam" id="PF00370"/>
    </source>
</evidence>
<reference evidence="7" key="1">
    <citation type="submission" date="2016-05" db="EMBL/GenBank/DDBJ databases">
        <authorList>
            <person name="Baek K."/>
            <person name="Yang S.-J."/>
        </authorList>
    </citation>
    <scope>NUCLEOTIDE SEQUENCE [LARGE SCALE GENOMIC DNA]</scope>
    <source>
        <strain evidence="7">ST58-10</strain>
    </source>
</reference>
<feature type="domain" description="Carbohydrate kinase FGGY N-terminal" evidence="4">
    <location>
        <begin position="4"/>
        <end position="239"/>
    </location>
</feature>
<dbReference type="PANTHER" id="PTHR43095:SF3">
    <property type="entry name" value="L-XYLULOSE_3-KETO-L-GULONATE KINASE"/>
    <property type="match status" value="1"/>
</dbReference>
<evidence type="ECO:0000256" key="2">
    <source>
        <dbReference type="ARBA" id="ARBA00022679"/>
    </source>
</evidence>
<dbReference type="GO" id="GO:0016301">
    <property type="term" value="F:kinase activity"/>
    <property type="evidence" value="ECO:0007669"/>
    <property type="project" value="UniProtKB-KW"/>
</dbReference>
<dbReference type="GO" id="GO:0005975">
    <property type="term" value="P:carbohydrate metabolic process"/>
    <property type="evidence" value="ECO:0007669"/>
    <property type="project" value="InterPro"/>
</dbReference>
<name>A0A1A9F105_9GAMM</name>
<dbReference type="InterPro" id="IPR050406">
    <property type="entry name" value="FGGY_Carb_Kinase"/>
</dbReference>
<protein>
    <submittedName>
        <fullName evidence="6">Uncharacterized protein</fullName>
    </submittedName>
</protein>
<accession>A0A1A9F105</accession>
<keyword evidence="3" id="KW-0418">Kinase</keyword>
<feature type="domain" description="Carbohydrate kinase FGGY C-terminal" evidence="5">
    <location>
        <begin position="248"/>
        <end position="420"/>
    </location>
</feature>
<dbReference type="Pfam" id="PF00370">
    <property type="entry name" value="FGGY_N"/>
    <property type="match status" value="1"/>
</dbReference>
<evidence type="ECO:0000256" key="3">
    <source>
        <dbReference type="ARBA" id="ARBA00022777"/>
    </source>
</evidence>
<evidence type="ECO:0000256" key="1">
    <source>
        <dbReference type="ARBA" id="ARBA00009156"/>
    </source>
</evidence>
<dbReference type="OrthoDB" id="9799608at2"/>
<dbReference type="PANTHER" id="PTHR43095">
    <property type="entry name" value="SUGAR KINASE"/>
    <property type="match status" value="1"/>
</dbReference>
<dbReference type="AlphaFoldDB" id="A0A1A9F105"/>
<evidence type="ECO:0000313" key="7">
    <source>
        <dbReference type="Proteomes" id="UP000078070"/>
    </source>
</evidence>
<proteinExistence type="inferred from homology"/>
<dbReference type="RefSeq" id="WP_067383824.1">
    <property type="nucleotide sequence ID" value="NZ_CP015839.1"/>
</dbReference>
<gene>
    <name evidence="6" type="ORF">A8C75_14530</name>
</gene>
<evidence type="ECO:0000313" key="6">
    <source>
        <dbReference type="EMBL" id="ANG63571.1"/>
    </source>
</evidence>
<sequence length="466" mass="50633">MQSIILVLDIGKTNVKLCALDAVSGALLESLKRSNEVILAEPYPQADIEGIWHWYCQGVATLARRYAIRFLSFTTHGATAVCLAGDTAALPVLDYESDLCEQTNNEYDQVRPDYAQTLSPALGCGLNLGRQLFWLAHARPDDFARVDCILMYPQYWGWRLSGVAASELTSLGCHTDLWQPQQQCYSSLVERMGWQGLFPALRKAGAVLGPVLPQLAGELGLPADCQVINGIHDSNASLVPYLRQLDLPFTVISTGTWTLMAGIGAPLTGISEQDDMLANVSAFGDPVPCIRFMGGREWELLRDADDCELTDLQRVLEAGVFALPSFSSQGGPFRHRQGGVIGPSDSLSARQRTALAALYCALMTDYCLSRLQSGGDIFVEGSFARNAVYLSVLQALRPEQRVRASNDSTGTTQGAAQLIAGSDWPCAAVPAAVERPVNLAGLAEYRARWLEFIEGESSVPPERAEE</sequence>
<dbReference type="Gene3D" id="3.30.420.40">
    <property type="match status" value="2"/>
</dbReference>
<dbReference type="STRING" id="1821621.A8C75_14530"/>
<reference evidence="6 7" key="2">
    <citation type="journal article" date="2018" name="Int. J. Syst. Evol. Microbiol.">
        <title>Marinobacterium aestuarii sp. nov., a benzene-degrading marine bacterium isolated from estuary sediment.</title>
        <authorList>
            <person name="Bae S.S."/>
            <person name="Jung J."/>
            <person name="Chung D."/>
            <person name="Baek K."/>
        </authorList>
    </citation>
    <scope>NUCLEOTIDE SEQUENCE [LARGE SCALE GENOMIC DNA]</scope>
    <source>
        <strain evidence="6 7">ST58-10</strain>
    </source>
</reference>
<comment type="similarity">
    <text evidence="1">Belongs to the FGGY kinase family.</text>
</comment>
<dbReference type="InterPro" id="IPR043129">
    <property type="entry name" value="ATPase_NBD"/>
</dbReference>
<dbReference type="EMBL" id="CP015839">
    <property type="protein sequence ID" value="ANG63571.1"/>
    <property type="molecule type" value="Genomic_DNA"/>
</dbReference>
<keyword evidence="2" id="KW-0808">Transferase</keyword>
<dbReference type="Pfam" id="PF21546">
    <property type="entry name" value="FGGY_C_2"/>
    <property type="match status" value="1"/>
</dbReference>
<dbReference type="InterPro" id="IPR018484">
    <property type="entry name" value="FGGY_N"/>
</dbReference>
<dbReference type="KEGG" id="mars:A8C75_14530"/>
<dbReference type="SUPFAM" id="SSF53067">
    <property type="entry name" value="Actin-like ATPase domain"/>
    <property type="match status" value="1"/>
</dbReference>
<dbReference type="CDD" id="cd07772">
    <property type="entry name" value="ASKHA_NBD_FGGY_NaCK-like"/>
    <property type="match status" value="1"/>
</dbReference>
<organism evidence="6 7">
    <name type="scientific">Marinobacterium aestuarii</name>
    <dbReference type="NCBI Taxonomy" id="1821621"/>
    <lineage>
        <taxon>Bacteria</taxon>
        <taxon>Pseudomonadati</taxon>
        <taxon>Pseudomonadota</taxon>
        <taxon>Gammaproteobacteria</taxon>
        <taxon>Oceanospirillales</taxon>
        <taxon>Oceanospirillaceae</taxon>
        <taxon>Marinobacterium</taxon>
    </lineage>
</organism>
<keyword evidence="7" id="KW-1185">Reference proteome</keyword>
<evidence type="ECO:0000259" key="5">
    <source>
        <dbReference type="Pfam" id="PF21546"/>
    </source>
</evidence>